<evidence type="ECO:0000313" key="2">
    <source>
        <dbReference type="EMBL" id="KAF4133614.1"/>
    </source>
</evidence>
<proteinExistence type="predicted"/>
<protein>
    <submittedName>
        <fullName evidence="2">Uncharacterized protein</fullName>
    </submittedName>
</protein>
<feature type="compositionally biased region" description="Basic residues" evidence="1">
    <location>
        <begin position="76"/>
        <end position="89"/>
    </location>
</feature>
<evidence type="ECO:0000313" key="3">
    <source>
        <dbReference type="Proteomes" id="UP000704712"/>
    </source>
</evidence>
<feature type="compositionally biased region" description="Basic and acidic residues" evidence="1">
    <location>
        <begin position="52"/>
        <end position="75"/>
    </location>
</feature>
<evidence type="ECO:0000256" key="1">
    <source>
        <dbReference type="SAM" id="MobiDB-lite"/>
    </source>
</evidence>
<dbReference type="AlphaFoldDB" id="A0A8S9U416"/>
<dbReference type="EMBL" id="JAACNO010002359">
    <property type="protein sequence ID" value="KAF4133614.1"/>
    <property type="molecule type" value="Genomic_DNA"/>
</dbReference>
<comment type="caution">
    <text evidence="2">The sequence shown here is derived from an EMBL/GenBank/DDBJ whole genome shotgun (WGS) entry which is preliminary data.</text>
</comment>
<organism evidence="2 3">
    <name type="scientific">Phytophthora infestans</name>
    <name type="common">Potato late blight agent</name>
    <name type="synonym">Botrytis infestans</name>
    <dbReference type="NCBI Taxonomy" id="4787"/>
    <lineage>
        <taxon>Eukaryota</taxon>
        <taxon>Sar</taxon>
        <taxon>Stramenopiles</taxon>
        <taxon>Oomycota</taxon>
        <taxon>Peronosporomycetes</taxon>
        <taxon>Peronosporales</taxon>
        <taxon>Peronosporaceae</taxon>
        <taxon>Phytophthora</taxon>
    </lineage>
</organism>
<gene>
    <name evidence="2" type="ORF">GN958_ATG16951</name>
</gene>
<feature type="region of interest" description="Disordered" evidence="1">
    <location>
        <begin position="37"/>
        <end position="90"/>
    </location>
</feature>
<sequence length="147" mass="16516">MCDVWRNMTGMQSEAFFSSDAGLETDRRHHCSYDHVNDAEVSENAGNDSCDSDGHEEGEKSEQHDRREASSSDRRQRWRAARPQKRHKTLTLEEGMLAVHDGMKEIAETFTASRSTAATPVADSNQPILQSLHDLIQSVQAQTNMLV</sequence>
<accession>A0A8S9U416</accession>
<dbReference type="Proteomes" id="UP000704712">
    <property type="component" value="Unassembled WGS sequence"/>
</dbReference>
<reference evidence="2" key="1">
    <citation type="submission" date="2020-03" db="EMBL/GenBank/DDBJ databases">
        <title>Hybrid Assembly of Korean Phytophthora infestans isolates.</title>
        <authorList>
            <person name="Prokchorchik M."/>
            <person name="Lee Y."/>
            <person name="Seo J."/>
            <person name="Cho J.-H."/>
            <person name="Park Y.-E."/>
            <person name="Jang D.-C."/>
            <person name="Im J.-S."/>
            <person name="Choi J.-G."/>
            <person name="Park H.-J."/>
            <person name="Lee G.-B."/>
            <person name="Lee Y.-G."/>
            <person name="Hong S.-Y."/>
            <person name="Cho K."/>
            <person name="Sohn K.H."/>
        </authorList>
    </citation>
    <scope>NUCLEOTIDE SEQUENCE</scope>
    <source>
        <strain evidence="2">KR_2_A2</strain>
    </source>
</reference>
<name>A0A8S9U416_PHYIN</name>